<dbReference type="AlphaFoldDB" id="A0AA86WY06"/>
<evidence type="ECO:0000256" key="1">
    <source>
        <dbReference type="SAM" id="Phobius"/>
    </source>
</evidence>
<keyword evidence="1" id="KW-0472">Membrane</keyword>
<dbReference type="Proteomes" id="UP000041625">
    <property type="component" value="Unassembled WGS sequence"/>
</dbReference>
<comment type="caution">
    <text evidence="2">The sequence shown here is derived from an EMBL/GenBank/DDBJ whole genome shotgun (WGS) entry which is preliminary data.</text>
</comment>
<accession>A0AA86WY06</accession>
<evidence type="ECO:0000313" key="3">
    <source>
        <dbReference type="Proteomes" id="UP000041625"/>
    </source>
</evidence>
<gene>
    <name evidence="2" type="ORF">VCR31J2_1270712</name>
</gene>
<organism evidence="2 3">
    <name type="scientific">Vibrio coralliirubri</name>
    <dbReference type="NCBI Taxonomy" id="1516159"/>
    <lineage>
        <taxon>Bacteria</taxon>
        <taxon>Pseudomonadati</taxon>
        <taxon>Pseudomonadota</taxon>
        <taxon>Gammaproteobacteria</taxon>
        <taxon>Vibrionales</taxon>
        <taxon>Vibrionaceae</taxon>
        <taxon>Vibrio</taxon>
    </lineage>
</organism>
<protein>
    <submittedName>
        <fullName evidence="2">Uncharacterized protein</fullName>
    </submittedName>
</protein>
<dbReference type="EMBL" id="CCKJ01000032">
    <property type="protein sequence ID" value="CDT63560.1"/>
    <property type="molecule type" value="Genomic_DNA"/>
</dbReference>
<proteinExistence type="predicted"/>
<keyword evidence="1" id="KW-1133">Transmembrane helix</keyword>
<evidence type="ECO:0000313" key="2">
    <source>
        <dbReference type="EMBL" id="CDT63560.1"/>
    </source>
</evidence>
<feature type="transmembrane region" description="Helical" evidence="1">
    <location>
        <begin position="12"/>
        <end position="30"/>
    </location>
</feature>
<keyword evidence="1" id="KW-0812">Transmembrane</keyword>
<feature type="transmembrane region" description="Helical" evidence="1">
    <location>
        <begin position="42"/>
        <end position="67"/>
    </location>
</feature>
<keyword evidence="3" id="KW-1185">Reference proteome</keyword>
<sequence>MNRNLSKVEWILLAIAAIFLGLSLFLYYSLCKNLFSGGFNDIIEIIVVLGLFYCSFIAANYSITMLAEKYCSRRNRYEEL</sequence>
<reference evidence="2 3" key="1">
    <citation type="submission" date="2014-06" db="EMBL/GenBank/DDBJ databases">
        <authorList>
            <person name="Le Roux F."/>
        </authorList>
    </citation>
    <scope>NUCLEOTIDE SEQUENCE [LARGE SCALE GENOMIC DNA]</scope>
    <source>
        <strain evidence="2 3">J2-31</strain>
    </source>
</reference>
<name>A0AA86WY06_9VIBR</name>
<dbReference type="RefSeq" id="WP_050650265.1">
    <property type="nucleotide sequence ID" value="NZ_CVNE01000005.1"/>
</dbReference>